<feature type="compositionally biased region" description="Acidic residues" evidence="9">
    <location>
        <begin position="187"/>
        <end position="198"/>
    </location>
</feature>
<evidence type="ECO:0000313" key="11">
    <source>
        <dbReference type="Proteomes" id="UP000800040"/>
    </source>
</evidence>
<accession>A0A6A5JYB7</accession>
<feature type="region of interest" description="Disordered" evidence="9">
    <location>
        <begin position="269"/>
        <end position="293"/>
    </location>
</feature>
<evidence type="ECO:0000256" key="8">
    <source>
        <dbReference type="ARBA" id="ARBA00023242"/>
    </source>
</evidence>
<feature type="region of interest" description="Disordered" evidence="9">
    <location>
        <begin position="1"/>
        <end position="57"/>
    </location>
</feature>
<dbReference type="AlphaFoldDB" id="A0A6A5JYB7"/>
<protein>
    <recommendedName>
        <fullName evidence="4">rRNA-processing protein EFG1</fullName>
    </recommendedName>
    <alternativeName>
        <fullName evidence="5">rRNA-processing protein efg1</fullName>
    </alternativeName>
</protein>
<evidence type="ECO:0000256" key="5">
    <source>
        <dbReference type="ARBA" id="ARBA00019827"/>
    </source>
</evidence>
<dbReference type="GO" id="GO:0030688">
    <property type="term" value="C:preribosome, small subunit precursor"/>
    <property type="evidence" value="ECO:0007669"/>
    <property type="project" value="TreeGrafter"/>
</dbReference>
<evidence type="ECO:0000256" key="7">
    <source>
        <dbReference type="ARBA" id="ARBA00023054"/>
    </source>
</evidence>
<evidence type="ECO:0000256" key="9">
    <source>
        <dbReference type="SAM" id="MobiDB-lite"/>
    </source>
</evidence>
<keyword evidence="6" id="KW-0698">rRNA processing</keyword>
<feature type="compositionally biased region" description="Basic and acidic residues" evidence="9">
    <location>
        <begin position="201"/>
        <end position="210"/>
    </location>
</feature>
<feature type="region of interest" description="Disordered" evidence="9">
    <location>
        <begin position="229"/>
        <end position="256"/>
    </location>
</feature>
<feature type="compositionally biased region" description="Basic and acidic residues" evidence="9">
    <location>
        <begin position="247"/>
        <end position="256"/>
    </location>
</feature>
<dbReference type="InterPro" id="IPR050786">
    <property type="entry name" value="EFG1_rRNA-proc"/>
</dbReference>
<name>A0A6A5JYB7_9PLEO</name>
<dbReference type="Pfam" id="PF10153">
    <property type="entry name" value="Efg1"/>
    <property type="match status" value="1"/>
</dbReference>
<dbReference type="GO" id="GO:0000462">
    <property type="term" value="P:maturation of SSU-rRNA from tricistronic rRNA transcript (SSU-rRNA, 5.8S rRNA, LSU-rRNA)"/>
    <property type="evidence" value="ECO:0007669"/>
    <property type="project" value="TreeGrafter"/>
</dbReference>
<evidence type="ECO:0000313" key="10">
    <source>
        <dbReference type="EMBL" id="KAF1829928.1"/>
    </source>
</evidence>
<evidence type="ECO:0000256" key="3">
    <source>
        <dbReference type="ARBA" id="ARBA00006916"/>
    </source>
</evidence>
<dbReference type="GO" id="GO:0005730">
    <property type="term" value="C:nucleolus"/>
    <property type="evidence" value="ECO:0007669"/>
    <property type="project" value="UniProtKB-SubCell"/>
</dbReference>
<feature type="region of interest" description="Disordered" evidence="9">
    <location>
        <begin position="179"/>
        <end position="210"/>
    </location>
</feature>
<organism evidence="10 11">
    <name type="scientific">Decorospora gaudefroyi</name>
    <dbReference type="NCBI Taxonomy" id="184978"/>
    <lineage>
        <taxon>Eukaryota</taxon>
        <taxon>Fungi</taxon>
        <taxon>Dikarya</taxon>
        <taxon>Ascomycota</taxon>
        <taxon>Pezizomycotina</taxon>
        <taxon>Dothideomycetes</taxon>
        <taxon>Pleosporomycetidae</taxon>
        <taxon>Pleosporales</taxon>
        <taxon>Pleosporineae</taxon>
        <taxon>Pleosporaceae</taxon>
        <taxon>Decorospora</taxon>
    </lineage>
</organism>
<dbReference type="PANTHER" id="PTHR33911">
    <property type="entry name" value="RRNA-PROCESSING PROTEIN EFG1"/>
    <property type="match status" value="1"/>
</dbReference>
<evidence type="ECO:0000256" key="4">
    <source>
        <dbReference type="ARBA" id="ARBA00018689"/>
    </source>
</evidence>
<dbReference type="Proteomes" id="UP000800040">
    <property type="component" value="Unassembled WGS sequence"/>
</dbReference>
<evidence type="ECO:0000256" key="1">
    <source>
        <dbReference type="ARBA" id="ARBA00002773"/>
    </source>
</evidence>
<sequence length="293" mass="33633">MSQKRKHAETRDESSAAPKPTKKPRAFKPAAQGHPKPKKRPHVSNDTDKTASTSALKSRIRDLKRLLAHVDTVPDHKMSAGKRIERERELAAIEHELREKMASSREAAYKRKMIGKYHQVRFFDRQKGTRILRRLRKELAVEQVDASKEDLRKRVHNAEVDVNYAVYYPLLKPYASLYPKSRKDRTDESDQGDEEDTSESAIREVDGPKGDVDMWKTVEEAMAQGTLQALRDRKDDMPAAVPKKEKKNKEGVVKSRESKIYDKLAEAKNRRERRALGVQAQEEAEESDGGFFE</sequence>
<keyword evidence="7" id="KW-0175">Coiled coil</keyword>
<evidence type="ECO:0000256" key="6">
    <source>
        <dbReference type="ARBA" id="ARBA00022552"/>
    </source>
</evidence>
<dbReference type="InterPro" id="IPR019310">
    <property type="entry name" value="Efg1"/>
</dbReference>
<gene>
    <name evidence="10" type="ORF">BDW02DRAFT_573506</name>
</gene>
<comment type="similarity">
    <text evidence="3">Belongs to the EFG1 family.</text>
</comment>
<proteinExistence type="inferred from homology"/>
<comment type="function">
    <text evidence="1">Involved in rRNA processing.</text>
</comment>
<dbReference type="EMBL" id="ML975417">
    <property type="protein sequence ID" value="KAF1829928.1"/>
    <property type="molecule type" value="Genomic_DNA"/>
</dbReference>
<comment type="subcellular location">
    <subcellularLocation>
        <location evidence="2">Nucleus</location>
        <location evidence="2">Nucleolus</location>
    </subcellularLocation>
</comment>
<feature type="compositionally biased region" description="Acidic residues" evidence="9">
    <location>
        <begin position="282"/>
        <end position="293"/>
    </location>
</feature>
<evidence type="ECO:0000256" key="2">
    <source>
        <dbReference type="ARBA" id="ARBA00004604"/>
    </source>
</evidence>
<keyword evidence="11" id="KW-1185">Reference proteome</keyword>
<dbReference type="OrthoDB" id="47732at2759"/>
<reference evidence="10" key="1">
    <citation type="submission" date="2020-01" db="EMBL/GenBank/DDBJ databases">
        <authorList>
            <consortium name="DOE Joint Genome Institute"/>
            <person name="Haridas S."/>
            <person name="Albert R."/>
            <person name="Binder M."/>
            <person name="Bloem J."/>
            <person name="Labutti K."/>
            <person name="Salamov A."/>
            <person name="Andreopoulos B."/>
            <person name="Baker S.E."/>
            <person name="Barry K."/>
            <person name="Bills G."/>
            <person name="Bluhm B.H."/>
            <person name="Cannon C."/>
            <person name="Castanera R."/>
            <person name="Culley D.E."/>
            <person name="Daum C."/>
            <person name="Ezra D."/>
            <person name="Gonzalez J.B."/>
            <person name="Henrissat B."/>
            <person name="Kuo A."/>
            <person name="Liang C."/>
            <person name="Lipzen A."/>
            <person name="Lutzoni F."/>
            <person name="Magnuson J."/>
            <person name="Mondo S."/>
            <person name="Nolan M."/>
            <person name="Ohm R."/>
            <person name="Pangilinan J."/>
            <person name="Park H.-J."/>
            <person name="Ramirez L."/>
            <person name="Alfaro M."/>
            <person name="Sun H."/>
            <person name="Tritt A."/>
            <person name="Yoshinaga Y."/>
            <person name="Zwiers L.-H."/>
            <person name="Turgeon B.G."/>
            <person name="Goodwin S.B."/>
            <person name="Spatafora J.W."/>
            <person name="Crous P.W."/>
            <person name="Grigoriev I.V."/>
        </authorList>
    </citation>
    <scope>NUCLEOTIDE SEQUENCE</scope>
    <source>
        <strain evidence="10">P77</strain>
    </source>
</reference>
<keyword evidence="8" id="KW-0539">Nucleus</keyword>
<dbReference type="PANTHER" id="PTHR33911:SF1">
    <property type="entry name" value="RRNA-PROCESSING PROTEIN EFG1"/>
    <property type="match status" value="1"/>
</dbReference>